<dbReference type="EMBL" id="UZAN01053958">
    <property type="protein sequence ID" value="VDP90218.1"/>
    <property type="molecule type" value="Genomic_DNA"/>
</dbReference>
<proteinExistence type="predicted"/>
<feature type="region of interest" description="Disordered" evidence="8">
    <location>
        <begin position="305"/>
        <end position="350"/>
    </location>
</feature>
<keyword evidence="2" id="KW-0479">Metal-binding</keyword>
<evidence type="ECO:0000259" key="9">
    <source>
        <dbReference type="PROSITE" id="PS50157"/>
    </source>
</evidence>
<dbReference type="Gene3D" id="3.30.160.60">
    <property type="entry name" value="Classic Zinc Finger"/>
    <property type="match status" value="1"/>
</dbReference>
<dbReference type="SMART" id="SM00355">
    <property type="entry name" value="ZnF_C2H2"/>
    <property type="match status" value="4"/>
</dbReference>
<evidence type="ECO:0000256" key="1">
    <source>
        <dbReference type="ARBA" id="ARBA00004123"/>
    </source>
</evidence>
<evidence type="ECO:0000256" key="5">
    <source>
        <dbReference type="ARBA" id="ARBA00022833"/>
    </source>
</evidence>
<feature type="domain" description="C2H2-type" evidence="9">
    <location>
        <begin position="139"/>
        <end position="167"/>
    </location>
</feature>
<evidence type="ECO:0000256" key="8">
    <source>
        <dbReference type="SAM" id="MobiDB-lite"/>
    </source>
</evidence>
<dbReference type="InterPro" id="IPR057618">
    <property type="entry name" value="Znf_POGZ/Z280C-D-like"/>
</dbReference>
<name>A0A3P8I2T0_9TREM</name>
<dbReference type="InterPro" id="IPR013087">
    <property type="entry name" value="Znf_C2H2_type"/>
</dbReference>
<evidence type="ECO:0000313" key="11">
    <source>
        <dbReference type="Proteomes" id="UP000272942"/>
    </source>
</evidence>
<sequence length="487" mass="54157">MMQQKDSGVAVEDAINGQLQHVMMTNVLSCRICGKETNSELALAHHLQSSHRQREMPYVCRLCLFRSSLFEDILDHFKKFHDNSNHLLCTYCLRIFTPSDARSPHYASPTGAATLVPGVGQTQVYLQHLRMHQVRHQLRRCPTCRLNFTNKSDYQVHRRLDHKAVRDGTSDRPEEAGLDGYEATDQTVRRLKETQPHITLMNAPEAGGVMDLVLLHFPPNIGEMRCLECGEPMDSDAHRRYLPCSLCRFATCCSAGYNRHVTHVHVYVAGTQQAEPDSGMPMIRPIHFQWIDDEVALLEAFNKPEQQPIPISDPPPTLPDSQPCGVAEEAPVPSEKPIEQESATEPEQTTTIEAEEQYRLQKAQEQQEQAETGILFESTDINLSGAELGAVVGQNERTGEDIVMMSVDTDQLASYGFIESDDPNAVGTHLVTQVGPNGTTIDVTNAGGEVVQQFLLPDDLQLEEGQTLVMIQGEDGQPQLAIVNQSG</sequence>
<organism evidence="10 11">
    <name type="scientific">Echinostoma caproni</name>
    <dbReference type="NCBI Taxonomy" id="27848"/>
    <lineage>
        <taxon>Eukaryota</taxon>
        <taxon>Metazoa</taxon>
        <taxon>Spiralia</taxon>
        <taxon>Lophotrochozoa</taxon>
        <taxon>Platyhelminthes</taxon>
        <taxon>Trematoda</taxon>
        <taxon>Digenea</taxon>
        <taxon>Plagiorchiida</taxon>
        <taxon>Echinostomata</taxon>
        <taxon>Echinostomatoidea</taxon>
        <taxon>Echinostomatidae</taxon>
        <taxon>Echinostoma</taxon>
    </lineage>
</organism>
<evidence type="ECO:0000313" key="10">
    <source>
        <dbReference type="EMBL" id="VDP90218.1"/>
    </source>
</evidence>
<dbReference type="PROSITE" id="PS00028">
    <property type="entry name" value="ZINC_FINGER_C2H2_1"/>
    <property type="match status" value="1"/>
</dbReference>
<dbReference type="OrthoDB" id="10032537at2759"/>
<keyword evidence="4 7" id="KW-0863">Zinc-finger</keyword>
<gene>
    <name evidence="10" type="ORF">ECPE_LOCUS12946</name>
</gene>
<dbReference type="GO" id="GO:0003677">
    <property type="term" value="F:DNA binding"/>
    <property type="evidence" value="ECO:0007669"/>
    <property type="project" value="UniProtKB-KW"/>
</dbReference>
<dbReference type="GO" id="GO:0008270">
    <property type="term" value="F:zinc ion binding"/>
    <property type="evidence" value="ECO:0007669"/>
    <property type="project" value="UniProtKB-KW"/>
</dbReference>
<evidence type="ECO:0000256" key="3">
    <source>
        <dbReference type="ARBA" id="ARBA00022737"/>
    </source>
</evidence>
<protein>
    <recommendedName>
        <fullName evidence="9">C2H2-type domain-containing protein</fullName>
    </recommendedName>
</protein>
<dbReference type="AlphaFoldDB" id="A0A3P8I2T0"/>
<keyword evidence="5" id="KW-0862">Zinc</keyword>
<keyword evidence="6" id="KW-0539">Nucleus</keyword>
<feature type="compositionally biased region" description="Polar residues" evidence="8">
    <location>
        <begin position="341"/>
        <end position="350"/>
    </location>
</feature>
<dbReference type="PROSITE" id="PS50157">
    <property type="entry name" value="ZINC_FINGER_C2H2_2"/>
    <property type="match status" value="1"/>
</dbReference>
<comment type="subcellular location">
    <subcellularLocation>
        <location evidence="1">Nucleus</location>
    </subcellularLocation>
</comment>
<keyword evidence="11" id="KW-1185">Reference proteome</keyword>
<dbReference type="GO" id="GO:0005634">
    <property type="term" value="C:nucleus"/>
    <property type="evidence" value="ECO:0007669"/>
    <property type="project" value="UniProtKB-SubCell"/>
</dbReference>
<reference evidence="10 11" key="1">
    <citation type="submission" date="2018-11" db="EMBL/GenBank/DDBJ databases">
        <authorList>
            <consortium name="Pathogen Informatics"/>
        </authorList>
    </citation>
    <scope>NUCLEOTIDE SEQUENCE [LARGE SCALE GENOMIC DNA]</scope>
    <source>
        <strain evidence="10 11">Egypt</strain>
    </source>
</reference>
<dbReference type="Pfam" id="PF25429">
    <property type="entry name" value="zf-POGZ"/>
    <property type="match status" value="1"/>
</dbReference>
<evidence type="ECO:0000256" key="7">
    <source>
        <dbReference type="PROSITE-ProRule" id="PRU00042"/>
    </source>
</evidence>
<evidence type="ECO:0000256" key="4">
    <source>
        <dbReference type="ARBA" id="ARBA00022771"/>
    </source>
</evidence>
<dbReference type="InterPro" id="IPR050888">
    <property type="entry name" value="ZnF_C2H2-type_TF"/>
</dbReference>
<keyword evidence="3" id="KW-0677">Repeat</keyword>
<dbReference type="PANTHER" id="PTHR24406">
    <property type="entry name" value="TRANSCRIPTIONAL REPRESSOR CTCFL-RELATED"/>
    <property type="match status" value="1"/>
</dbReference>
<dbReference type="Proteomes" id="UP000272942">
    <property type="component" value="Unassembled WGS sequence"/>
</dbReference>
<accession>A0A3P8I2T0</accession>
<evidence type="ECO:0000256" key="2">
    <source>
        <dbReference type="ARBA" id="ARBA00022723"/>
    </source>
</evidence>
<evidence type="ECO:0000256" key="6">
    <source>
        <dbReference type="ARBA" id="ARBA00023242"/>
    </source>
</evidence>